<evidence type="ECO:0000259" key="1">
    <source>
        <dbReference type="Pfam" id="PF13478"/>
    </source>
</evidence>
<dbReference type="PANTHER" id="PTHR30388:SF4">
    <property type="entry name" value="MOLYBDENUM COFACTOR INSERTION CHAPERONE PAOD"/>
    <property type="match status" value="1"/>
</dbReference>
<dbReference type="OrthoDB" id="9815497at2"/>
<name>A0A1B2EAH1_9HYPH</name>
<gene>
    <name evidence="2" type="ORF">BB934_00995</name>
</gene>
<dbReference type="PANTHER" id="PTHR30388">
    <property type="entry name" value="ALDEHYDE OXIDOREDUCTASE MOLYBDENUM COFACTOR ASSEMBLY PROTEIN"/>
    <property type="match status" value="1"/>
</dbReference>
<dbReference type="AlphaFoldDB" id="A0A1B2EAH1"/>
<evidence type="ECO:0000313" key="2">
    <source>
        <dbReference type="EMBL" id="ANY76968.1"/>
    </source>
</evidence>
<dbReference type="EMBL" id="CP016616">
    <property type="protein sequence ID" value="ANY76968.1"/>
    <property type="molecule type" value="Genomic_DNA"/>
</dbReference>
<protein>
    <submittedName>
        <fullName evidence="2">XdhC/CoxF family protein</fullName>
    </submittedName>
</protein>
<dbReference type="InterPro" id="IPR052698">
    <property type="entry name" value="MoCofactor_Util/Proc"/>
</dbReference>
<dbReference type="InterPro" id="IPR027051">
    <property type="entry name" value="XdhC_Rossmann_dom"/>
</dbReference>
<organism evidence="2">
    <name type="scientific">Microvirga ossetica</name>
    <dbReference type="NCBI Taxonomy" id="1882682"/>
    <lineage>
        <taxon>Bacteria</taxon>
        <taxon>Pseudomonadati</taxon>
        <taxon>Pseudomonadota</taxon>
        <taxon>Alphaproteobacteria</taxon>
        <taxon>Hyphomicrobiales</taxon>
        <taxon>Methylobacteriaceae</taxon>
        <taxon>Microvirga</taxon>
    </lineage>
</organism>
<accession>A0A1B2EAH1</accession>
<dbReference type="KEGG" id="moc:BB934_00995"/>
<feature type="domain" description="XdhC Rossmann" evidence="1">
    <location>
        <begin position="77"/>
        <end position="218"/>
    </location>
</feature>
<proteinExistence type="predicted"/>
<dbReference type="RefSeq" id="WP_099507974.1">
    <property type="nucleotide sequence ID" value="NZ_CP016616.1"/>
</dbReference>
<dbReference type="Pfam" id="PF13478">
    <property type="entry name" value="XdhC_C"/>
    <property type="match status" value="1"/>
</dbReference>
<reference evidence="2" key="1">
    <citation type="submission" date="2016-07" db="EMBL/GenBank/DDBJ databases">
        <title>Microvirga ossetica sp. nov. a new species of rhizobia isolated from root nodules of the legume species Vicia alpestris Steven originated from North Ossetia region in the Caucasus.</title>
        <authorList>
            <person name="Safronova V.I."/>
            <person name="Kuznetsova I.G."/>
            <person name="Sazanova A.L."/>
            <person name="Belimov A."/>
            <person name="Andronov E."/>
            <person name="Osledkin Y.S."/>
            <person name="Onishchuk O.P."/>
            <person name="Kurchak O.N."/>
            <person name="Shaposhnikov A.I."/>
            <person name="Willems A."/>
            <person name="Tikhonovich I.A."/>
        </authorList>
    </citation>
    <scope>NUCLEOTIDE SEQUENCE [LARGE SCALE GENOMIC DNA]</scope>
    <source>
        <strain evidence="2">V5/3M</strain>
    </source>
</reference>
<dbReference type="Gene3D" id="3.40.50.720">
    <property type="entry name" value="NAD(P)-binding Rossmann-like Domain"/>
    <property type="match status" value="1"/>
</dbReference>
<sequence length="235" mass="25412">MNLDLLAALNEERASRRAVVVVTDIASGMQRLVREAEVGHDPLRSSLQEHLGLRKSGLIGEGERQFFLDVHVPPIRLLVVGAVHVSQALAPMAAGLDLDVTIIDPRGAFATPDRFPGVPLLHEWPDEALPRIGIDRHTALLALTHDPKIDDRALTAALQSECFYIGALGSRKSHAQRTERLRAAGFGEAELARLHAPIGINIGAISPAEIAVSILAEIVATIRKDRKREREGASA</sequence>